<dbReference type="Pfam" id="PF00024">
    <property type="entry name" value="PAN_1"/>
    <property type="match status" value="1"/>
</dbReference>
<reference evidence="2 3" key="1">
    <citation type="journal article" date="2011" name="Science">
        <title>The ecoresponsive genome of Daphnia pulex.</title>
        <authorList>
            <person name="Colbourne J.K."/>
            <person name="Pfrender M.E."/>
            <person name="Gilbert D."/>
            <person name="Thomas W.K."/>
            <person name="Tucker A."/>
            <person name="Oakley T.H."/>
            <person name="Tokishita S."/>
            <person name="Aerts A."/>
            <person name="Arnold G.J."/>
            <person name="Basu M.K."/>
            <person name="Bauer D.J."/>
            <person name="Caceres C.E."/>
            <person name="Carmel L."/>
            <person name="Casola C."/>
            <person name="Choi J.H."/>
            <person name="Detter J.C."/>
            <person name="Dong Q."/>
            <person name="Dusheyko S."/>
            <person name="Eads B.D."/>
            <person name="Frohlich T."/>
            <person name="Geiler-Samerotte K.A."/>
            <person name="Gerlach D."/>
            <person name="Hatcher P."/>
            <person name="Jogdeo S."/>
            <person name="Krijgsveld J."/>
            <person name="Kriventseva E.V."/>
            <person name="Kultz D."/>
            <person name="Laforsch C."/>
            <person name="Lindquist E."/>
            <person name="Lopez J."/>
            <person name="Manak J.R."/>
            <person name="Muller J."/>
            <person name="Pangilinan J."/>
            <person name="Patwardhan R.P."/>
            <person name="Pitluck S."/>
            <person name="Pritham E.J."/>
            <person name="Rechtsteiner A."/>
            <person name="Rho M."/>
            <person name="Rogozin I.B."/>
            <person name="Sakarya O."/>
            <person name="Salamov A."/>
            <person name="Schaack S."/>
            <person name="Shapiro H."/>
            <person name="Shiga Y."/>
            <person name="Skalitzky C."/>
            <person name="Smith Z."/>
            <person name="Souvorov A."/>
            <person name="Sung W."/>
            <person name="Tang Z."/>
            <person name="Tsuchiya D."/>
            <person name="Tu H."/>
            <person name="Vos H."/>
            <person name="Wang M."/>
            <person name="Wolf Y.I."/>
            <person name="Yamagata H."/>
            <person name="Yamada T."/>
            <person name="Ye Y."/>
            <person name="Shaw J.R."/>
            <person name="Andrews J."/>
            <person name="Crease T.J."/>
            <person name="Tang H."/>
            <person name="Lucas S.M."/>
            <person name="Robertson H.M."/>
            <person name="Bork P."/>
            <person name="Koonin E.V."/>
            <person name="Zdobnov E.M."/>
            <person name="Grigoriev I.V."/>
            <person name="Lynch M."/>
            <person name="Boore J.L."/>
        </authorList>
    </citation>
    <scope>NUCLEOTIDE SEQUENCE [LARGE SCALE GENOMIC DNA]</scope>
</reference>
<evidence type="ECO:0000259" key="1">
    <source>
        <dbReference type="Pfam" id="PF00024"/>
    </source>
</evidence>
<accession>E9GMC8</accession>
<dbReference type="Proteomes" id="UP000000305">
    <property type="component" value="Unassembled WGS sequence"/>
</dbReference>
<proteinExistence type="predicted"/>
<sequence length="76" mass="8216">MDPVIGPAVVVLATPVDKCGEACLANPECHHFTYTSSKGLCIILLKKTSYDLKAVTFPQLSGSLCGYIPSRTRQPY</sequence>
<dbReference type="OrthoDB" id="10456647at2759"/>
<dbReference type="KEGG" id="dpx:DAPPUDRAFT_244996"/>
<dbReference type="Gene3D" id="3.50.4.10">
    <property type="entry name" value="Hepatocyte Growth Factor"/>
    <property type="match status" value="1"/>
</dbReference>
<dbReference type="InParanoid" id="E9GMC8"/>
<dbReference type="SUPFAM" id="SSF57414">
    <property type="entry name" value="Hairpin loop containing domain-like"/>
    <property type="match status" value="1"/>
</dbReference>
<protein>
    <recommendedName>
        <fullName evidence="1">Apple domain-containing protein</fullName>
    </recommendedName>
</protein>
<evidence type="ECO:0000313" key="3">
    <source>
        <dbReference type="Proteomes" id="UP000000305"/>
    </source>
</evidence>
<dbReference type="HOGENOM" id="CLU_2656973_0_0_1"/>
<gene>
    <name evidence="2" type="ORF">DAPPUDRAFT_244996</name>
</gene>
<dbReference type="AlphaFoldDB" id="E9GMC8"/>
<organism evidence="2 3">
    <name type="scientific">Daphnia pulex</name>
    <name type="common">Water flea</name>
    <dbReference type="NCBI Taxonomy" id="6669"/>
    <lineage>
        <taxon>Eukaryota</taxon>
        <taxon>Metazoa</taxon>
        <taxon>Ecdysozoa</taxon>
        <taxon>Arthropoda</taxon>
        <taxon>Crustacea</taxon>
        <taxon>Branchiopoda</taxon>
        <taxon>Diplostraca</taxon>
        <taxon>Cladocera</taxon>
        <taxon>Anomopoda</taxon>
        <taxon>Daphniidae</taxon>
        <taxon>Daphnia</taxon>
    </lineage>
</organism>
<feature type="domain" description="Apple" evidence="1">
    <location>
        <begin position="13"/>
        <end position="49"/>
    </location>
</feature>
<keyword evidence="3" id="KW-1185">Reference proteome</keyword>
<evidence type="ECO:0000313" key="2">
    <source>
        <dbReference type="EMBL" id="EFX79342.1"/>
    </source>
</evidence>
<dbReference type="EMBL" id="GL732552">
    <property type="protein sequence ID" value="EFX79342.1"/>
    <property type="molecule type" value="Genomic_DNA"/>
</dbReference>
<dbReference type="PhylomeDB" id="E9GMC8"/>
<dbReference type="InterPro" id="IPR003609">
    <property type="entry name" value="Pan_app"/>
</dbReference>
<name>E9GMC8_DAPPU</name>